<dbReference type="Proteomes" id="UP001326613">
    <property type="component" value="Chromosome"/>
</dbReference>
<dbReference type="Pfam" id="PF10878">
    <property type="entry name" value="DUF2672"/>
    <property type="match status" value="1"/>
</dbReference>
<accession>A0ABZ0UQA2</accession>
<evidence type="ECO:0000313" key="1">
    <source>
        <dbReference type="EMBL" id="WPY00225.1"/>
    </source>
</evidence>
<dbReference type="RefSeq" id="WP_323738315.1">
    <property type="nucleotide sequence ID" value="NZ_CP112932.1"/>
</dbReference>
<proteinExistence type="predicted"/>
<sequence length="108" mass="12447">MSLGELLVIALVALFVLKPEDIPVILSKVKQFKLFCSNLKNQAISYIDPQNKKESQQLAANIEEINFYLGKILALQENYQGEYSLEQVKSKYQELVQKELNKQKELDK</sequence>
<keyword evidence="2" id="KW-1185">Reference proteome</keyword>
<name>A0ABZ0UQA2_9RICK</name>
<dbReference type="EMBL" id="CP112932">
    <property type="protein sequence ID" value="WPY00225.1"/>
    <property type="molecule type" value="Genomic_DNA"/>
</dbReference>
<gene>
    <name evidence="1" type="ORF">Trichorick_00097</name>
</gene>
<evidence type="ECO:0000313" key="2">
    <source>
        <dbReference type="Proteomes" id="UP001326613"/>
    </source>
</evidence>
<reference evidence="1 2" key="1">
    <citation type="submission" date="2022-10" db="EMBL/GenBank/DDBJ databases">
        <title>Host association and intracellularity evolved multiple times independently in the Rickettsiales.</title>
        <authorList>
            <person name="Castelli M."/>
            <person name="Nardi T."/>
            <person name="Gammuto L."/>
            <person name="Bellinzona G."/>
            <person name="Sabaneyeva E."/>
            <person name="Potekhin A."/>
            <person name="Serra V."/>
            <person name="Petroni G."/>
            <person name="Sassera D."/>
        </authorList>
    </citation>
    <scope>NUCLEOTIDE SEQUENCE [LARGE SCALE GENOMIC DNA]</scope>
    <source>
        <strain evidence="1 2">Kr 154-4</strain>
    </source>
</reference>
<protein>
    <submittedName>
        <fullName evidence="1">DUF2672 domain-containing protein</fullName>
    </submittedName>
</protein>
<dbReference type="InterPro" id="IPR022718">
    <property type="entry name" value="DUF2672"/>
</dbReference>
<organism evidence="1 2">
    <name type="scientific">Candidatus Trichorickettsia mobilis</name>
    <dbReference type="NCBI Taxonomy" id="1346319"/>
    <lineage>
        <taxon>Bacteria</taxon>
        <taxon>Pseudomonadati</taxon>
        <taxon>Pseudomonadota</taxon>
        <taxon>Alphaproteobacteria</taxon>
        <taxon>Rickettsiales</taxon>
        <taxon>Rickettsiaceae</taxon>
        <taxon>Rickettsieae</taxon>
        <taxon>Candidatus Trichorickettsia</taxon>
    </lineage>
</organism>